<feature type="transmembrane region" description="Helical" evidence="6">
    <location>
        <begin position="12"/>
        <end position="28"/>
    </location>
</feature>
<evidence type="ECO:0000256" key="6">
    <source>
        <dbReference type="SAM" id="Phobius"/>
    </source>
</evidence>
<feature type="transmembrane region" description="Helical" evidence="6">
    <location>
        <begin position="40"/>
        <end position="61"/>
    </location>
</feature>
<evidence type="ECO:0000313" key="7">
    <source>
        <dbReference type="EMBL" id="BBZ78611.1"/>
    </source>
</evidence>
<reference evidence="7 8" key="1">
    <citation type="journal article" date="2019" name="Emerg. Microbes Infect.">
        <title>Comprehensive subspecies identification of 175 nontuberculous mycobacteria species based on 7547 genomic profiles.</title>
        <authorList>
            <person name="Matsumoto Y."/>
            <person name="Kinjo T."/>
            <person name="Motooka D."/>
            <person name="Nabeya D."/>
            <person name="Jung N."/>
            <person name="Uechi K."/>
            <person name="Horii T."/>
            <person name="Iida T."/>
            <person name="Fujita J."/>
            <person name="Nakamura S."/>
        </authorList>
    </citation>
    <scope>NUCLEOTIDE SEQUENCE [LARGE SCALE GENOMIC DNA]</scope>
    <source>
        <strain evidence="7 8">JCM 30275</strain>
    </source>
</reference>
<proteinExistence type="predicted"/>
<dbReference type="EMBL" id="AP022620">
    <property type="protein sequence ID" value="BBZ78611.1"/>
    <property type="molecule type" value="Genomic_DNA"/>
</dbReference>
<sequence length="93" mass="10059">MKRTVVFSRASLTWSFLAVLTIVSWVLGSDHALGSGGNHVSASLVIIVVAVVKVRLVGMYFMELRDAPVALRLIFETYCAAVLVVLGSVYLFG</sequence>
<dbReference type="KEGG" id="many:MANY_39480"/>
<keyword evidence="5 6" id="KW-0472">Membrane</keyword>
<keyword evidence="8" id="KW-1185">Reference proteome</keyword>
<accession>A0A6N4WHD4</accession>
<keyword evidence="4 6" id="KW-1133">Transmembrane helix</keyword>
<name>A0A6N4WHD4_9MYCO</name>
<keyword evidence="2" id="KW-1003">Cell membrane</keyword>
<dbReference type="Proteomes" id="UP000467249">
    <property type="component" value="Chromosome"/>
</dbReference>
<keyword evidence="3 6" id="KW-0812">Transmembrane</keyword>
<organism evidence="7 8">
    <name type="scientific">Mycolicibacterium anyangense</name>
    <dbReference type="NCBI Taxonomy" id="1431246"/>
    <lineage>
        <taxon>Bacteria</taxon>
        <taxon>Bacillati</taxon>
        <taxon>Actinomycetota</taxon>
        <taxon>Actinomycetes</taxon>
        <taxon>Mycobacteriales</taxon>
        <taxon>Mycobacteriaceae</taxon>
        <taxon>Mycolicibacterium</taxon>
    </lineage>
</organism>
<evidence type="ECO:0000256" key="5">
    <source>
        <dbReference type="ARBA" id="ARBA00023136"/>
    </source>
</evidence>
<evidence type="ECO:0000256" key="3">
    <source>
        <dbReference type="ARBA" id="ARBA00022692"/>
    </source>
</evidence>
<dbReference type="Pfam" id="PF03626">
    <property type="entry name" value="COX4_pro"/>
    <property type="match status" value="1"/>
</dbReference>
<evidence type="ECO:0000256" key="2">
    <source>
        <dbReference type="ARBA" id="ARBA00022475"/>
    </source>
</evidence>
<dbReference type="GO" id="GO:0005886">
    <property type="term" value="C:plasma membrane"/>
    <property type="evidence" value="ECO:0007669"/>
    <property type="project" value="UniProtKB-SubCell"/>
</dbReference>
<evidence type="ECO:0000313" key="8">
    <source>
        <dbReference type="Proteomes" id="UP000467249"/>
    </source>
</evidence>
<evidence type="ECO:0000256" key="4">
    <source>
        <dbReference type="ARBA" id="ARBA00022989"/>
    </source>
</evidence>
<dbReference type="RefSeq" id="WP_163805732.1">
    <property type="nucleotide sequence ID" value="NZ_AP022620.1"/>
</dbReference>
<dbReference type="AlphaFoldDB" id="A0A6N4WHD4"/>
<evidence type="ECO:0000256" key="1">
    <source>
        <dbReference type="ARBA" id="ARBA00004651"/>
    </source>
</evidence>
<evidence type="ECO:0008006" key="9">
    <source>
        <dbReference type="Google" id="ProtNLM"/>
    </source>
</evidence>
<comment type="subcellular location">
    <subcellularLocation>
        <location evidence="1">Cell membrane</location>
        <topology evidence="1">Multi-pass membrane protein</topology>
    </subcellularLocation>
</comment>
<gene>
    <name evidence="7" type="ORF">MANY_39480</name>
</gene>
<protein>
    <recommendedName>
        <fullName evidence="9">Prokaryotic cytochrome C oxidase subunit IV family protein</fullName>
    </recommendedName>
</protein>
<dbReference type="InterPro" id="IPR005171">
    <property type="entry name" value="Cyt_c_oxidase_su4_prok"/>
</dbReference>
<feature type="transmembrane region" description="Helical" evidence="6">
    <location>
        <begin position="73"/>
        <end position="92"/>
    </location>
</feature>